<dbReference type="Pfam" id="PF13149">
    <property type="entry name" value="Mfa_like_1"/>
    <property type="match status" value="1"/>
</dbReference>
<comment type="caution">
    <text evidence="2">The sequence shown here is derived from an EMBL/GenBank/DDBJ whole genome shotgun (WGS) entry which is preliminary data.</text>
</comment>
<keyword evidence="1" id="KW-0732">Signal</keyword>
<name>A0A6G1ZD00_9BACT</name>
<protein>
    <recommendedName>
        <fullName evidence="3">Fimbrillin family protein</fullName>
    </recommendedName>
</protein>
<evidence type="ECO:0000256" key="1">
    <source>
        <dbReference type="SAM" id="SignalP"/>
    </source>
</evidence>
<accession>A0A6G1ZD00</accession>
<dbReference type="RefSeq" id="WP_010803249.1">
    <property type="nucleotide sequence ID" value="NZ_CAJSYT010000009.1"/>
</dbReference>
<evidence type="ECO:0008006" key="3">
    <source>
        <dbReference type="Google" id="ProtNLM"/>
    </source>
</evidence>
<feature type="chain" id="PRO_5026145129" description="Fimbrillin family protein" evidence="1">
    <location>
        <begin position="23"/>
        <end position="324"/>
    </location>
</feature>
<feature type="signal peptide" evidence="1">
    <location>
        <begin position="1"/>
        <end position="22"/>
    </location>
</feature>
<dbReference type="PROSITE" id="PS51257">
    <property type="entry name" value="PROKAR_LIPOPROTEIN"/>
    <property type="match status" value="1"/>
</dbReference>
<dbReference type="AlphaFoldDB" id="A0A6G1ZD00"/>
<sequence>MNNLKVIVLASVAILWGLTACSDSDPTPLPVPETAVCLEGAIGASTRGIIGSGYEQDLKVNFARQDESAVLTGTYGRWAVHKAVRQGGRGNRPIVFAELQSYPADGRHIRLHGYYPVEGEPTTDAGTDKVTFRIDGTTDIMATGILVGNGYVPVTTCTFRHLLTQVRLVCYSDRVDAWGTIQTIEAADVHTRQELDLSAETPRLADISVAEDIKNLPVQDIAGLLIPQVASDGSPPEAQGYLLLPASPVNGTADHPLHLRITTTKDGNGNLKETLSNVFVRIEGGFEIGKSHIVSLFFTRAANIQTTYVSVEAWTEDEQGEMPI</sequence>
<organism evidence="2">
    <name type="scientific">Parabacteroides goldsteinii</name>
    <dbReference type="NCBI Taxonomy" id="328812"/>
    <lineage>
        <taxon>Bacteria</taxon>
        <taxon>Pseudomonadati</taxon>
        <taxon>Bacteroidota</taxon>
        <taxon>Bacteroidia</taxon>
        <taxon>Bacteroidales</taxon>
        <taxon>Tannerellaceae</taxon>
        <taxon>Parabacteroides</taxon>
    </lineage>
</organism>
<proteinExistence type="predicted"/>
<dbReference type="InterPro" id="IPR025049">
    <property type="entry name" value="Mfa-like_1"/>
</dbReference>
<dbReference type="EMBL" id="WKLP01000013">
    <property type="protein sequence ID" value="MRY11846.1"/>
    <property type="molecule type" value="Genomic_DNA"/>
</dbReference>
<reference evidence="2" key="1">
    <citation type="journal article" date="2019" name="Nat. Med.">
        <title>A library of human gut bacterial isolates paired with longitudinal multiomics data enables mechanistic microbiome research.</title>
        <authorList>
            <person name="Poyet M."/>
            <person name="Groussin M."/>
            <person name="Gibbons S.M."/>
            <person name="Avila-Pacheco J."/>
            <person name="Jiang X."/>
            <person name="Kearney S.M."/>
            <person name="Perrotta A.R."/>
            <person name="Berdy B."/>
            <person name="Zhao S."/>
            <person name="Lieberman T.D."/>
            <person name="Swanson P.K."/>
            <person name="Smith M."/>
            <person name="Roesemann S."/>
            <person name="Alexander J.E."/>
            <person name="Rich S.A."/>
            <person name="Livny J."/>
            <person name="Vlamakis H."/>
            <person name="Clish C."/>
            <person name="Bullock K."/>
            <person name="Deik A."/>
            <person name="Scott J."/>
            <person name="Pierce K.A."/>
            <person name="Xavier R.J."/>
            <person name="Alm E.J."/>
        </authorList>
    </citation>
    <scope>NUCLEOTIDE SEQUENCE</scope>
    <source>
        <strain evidence="2">BIOML-A4</strain>
    </source>
</reference>
<evidence type="ECO:0000313" key="2">
    <source>
        <dbReference type="EMBL" id="MRY11846.1"/>
    </source>
</evidence>
<gene>
    <name evidence="2" type="ORF">GKE01_10230</name>
</gene>